<evidence type="ECO:0000256" key="2">
    <source>
        <dbReference type="SAM" id="Coils"/>
    </source>
</evidence>
<dbReference type="Gene3D" id="1.10.10.60">
    <property type="entry name" value="Homeodomain-like"/>
    <property type="match status" value="1"/>
</dbReference>
<dbReference type="SUPFAM" id="SSF46689">
    <property type="entry name" value="Homeodomain-like"/>
    <property type="match status" value="1"/>
</dbReference>
<comment type="caution">
    <text evidence="3">The sequence shown here is derived from an EMBL/GenBank/DDBJ whole genome shotgun (WGS) entry which is preliminary data.</text>
</comment>
<keyword evidence="2" id="KW-0175">Coiled coil</keyword>
<dbReference type="AlphaFoldDB" id="A0A917NA63"/>
<comment type="similarity">
    <text evidence="1">Belongs to the transposase 8 family.</text>
</comment>
<proteinExistence type="inferred from homology"/>
<name>A0A917NA63_9GAMM</name>
<dbReference type="EMBL" id="BMOB01000003">
    <property type="protein sequence ID" value="GGI82503.1"/>
    <property type="molecule type" value="Genomic_DNA"/>
</dbReference>
<dbReference type="InterPro" id="IPR002514">
    <property type="entry name" value="Transposase_8"/>
</dbReference>
<feature type="coiled-coil region" evidence="2">
    <location>
        <begin position="58"/>
        <end position="85"/>
    </location>
</feature>
<organism evidence="3 4">
    <name type="scientific">Legionella impletisoli</name>
    <dbReference type="NCBI Taxonomy" id="343510"/>
    <lineage>
        <taxon>Bacteria</taxon>
        <taxon>Pseudomonadati</taxon>
        <taxon>Pseudomonadota</taxon>
        <taxon>Gammaproteobacteria</taxon>
        <taxon>Legionellales</taxon>
        <taxon>Legionellaceae</taxon>
        <taxon>Legionella</taxon>
    </lineage>
</organism>
<dbReference type="GO" id="GO:0003677">
    <property type="term" value="F:DNA binding"/>
    <property type="evidence" value="ECO:0007669"/>
    <property type="project" value="InterPro"/>
</dbReference>
<accession>A0A917NA63</accession>
<sequence>MTAKRTRKIHTEEFKQEAVSLAAKVGVATAAKELGIYETQIYDWRTKLAKKASTSQREAELSAEVAKFKRQLAEQAEDLAILKKAATNFAKNQK</sequence>
<reference evidence="3" key="2">
    <citation type="submission" date="2020-09" db="EMBL/GenBank/DDBJ databases">
        <authorList>
            <person name="Sun Q."/>
            <person name="Ohkuma M."/>
        </authorList>
    </citation>
    <scope>NUCLEOTIDE SEQUENCE</scope>
    <source>
        <strain evidence="3">JCM 13919</strain>
    </source>
</reference>
<gene>
    <name evidence="3" type="ORF">GCM10007966_08890</name>
</gene>
<evidence type="ECO:0000313" key="4">
    <source>
        <dbReference type="Proteomes" id="UP000630149"/>
    </source>
</evidence>
<evidence type="ECO:0000256" key="1">
    <source>
        <dbReference type="ARBA" id="ARBA00009964"/>
    </source>
</evidence>
<protein>
    <submittedName>
        <fullName evidence="3">Transposase</fullName>
    </submittedName>
</protein>
<evidence type="ECO:0000313" key="3">
    <source>
        <dbReference type="EMBL" id="GGI82503.1"/>
    </source>
</evidence>
<dbReference type="GO" id="GO:0004803">
    <property type="term" value="F:transposase activity"/>
    <property type="evidence" value="ECO:0007669"/>
    <property type="project" value="InterPro"/>
</dbReference>
<reference evidence="3" key="1">
    <citation type="journal article" date="2014" name="Int. J. Syst. Evol. Microbiol.">
        <title>Complete genome sequence of Corynebacterium casei LMG S-19264T (=DSM 44701T), isolated from a smear-ripened cheese.</title>
        <authorList>
            <consortium name="US DOE Joint Genome Institute (JGI-PGF)"/>
            <person name="Walter F."/>
            <person name="Albersmeier A."/>
            <person name="Kalinowski J."/>
            <person name="Ruckert C."/>
        </authorList>
    </citation>
    <scope>NUCLEOTIDE SEQUENCE</scope>
    <source>
        <strain evidence="3">JCM 13919</strain>
    </source>
</reference>
<dbReference type="GO" id="GO:0006313">
    <property type="term" value="P:DNA transposition"/>
    <property type="evidence" value="ECO:0007669"/>
    <property type="project" value="InterPro"/>
</dbReference>
<keyword evidence="4" id="KW-1185">Reference proteome</keyword>
<dbReference type="InterPro" id="IPR009057">
    <property type="entry name" value="Homeodomain-like_sf"/>
</dbReference>
<dbReference type="Proteomes" id="UP000630149">
    <property type="component" value="Unassembled WGS sequence"/>
</dbReference>
<dbReference type="Pfam" id="PF01527">
    <property type="entry name" value="HTH_Tnp_1"/>
    <property type="match status" value="1"/>
</dbReference>